<dbReference type="InterPro" id="IPR011053">
    <property type="entry name" value="Single_hybrid_motif"/>
</dbReference>
<dbReference type="PROSITE" id="PS50968">
    <property type="entry name" value="BIOTINYL_LIPOYL"/>
    <property type="match status" value="1"/>
</dbReference>
<keyword evidence="11" id="KW-1185">Reference proteome</keyword>
<dbReference type="InterPro" id="IPR000089">
    <property type="entry name" value="Biotin_lipoyl"/>
</dbReference>
<keyword evidence="5 8" id="KW-0443">Lipid metabolism</keyword>
<sequence length="152" mass="16134">MSNPHVTDSAELTELYRLTSEFVGKSAGRLRRLKVNAGDASLELEWVDPADAGPAVQLAVVAATDAEEAAETGEHSVRAPLVGTFYRSPSPGEKAFVEVGDTVVAGQQVAILEAMKLMNSVEADRDGRVTAILVPDGTPVEYDQPLIVISED</sequence>
<dbReference type="PANTHER" id="PTHR45266">
    <property type="entry name" value="OXALOACETATE DECARBOXYLASE ALPHA CHAIN"/>
    <property type="match status" value="1"/>
</dbReference>
<evidence type="ECO:0000259" key="9">
    <source>
        <dbReference type="PROSITE" id="PS50968"/>
    </source>
</evidence>
<dbReference type="EMBL" id="JAGEOJ010000001">
    <property type="protein sequence ID" value="MBO2445566.1"/>
    <property type="molecule type" value="Genomic_DNA"/>
</dbReference>
<feature type="domain" description="Lipoyl-binding" evidence="9">
    <location>
        <begin position="74"/>
        <end position="150"/>
    </location>
</feature>
<evidence type="ECO:0000256" key="3">
    <source>
        <dbReference type="ARBA" id="ARBA00022516"/>
    </source>
</evidence>
<dbReference type="PANTHER" id="PTHR45266:SF3">
    <property type="entry name" value="OXALOACETATE DECARBOXYLASE ALPHA CHAIN"/>
    <property type="match status" value="1"/>
</dbReference>
<gene>
    <name evidence="10" type="primary">accB</name>
    <name evidence="10" type="ORF">J4573_00535</name>
</gene>
<keyword evidence="3 8" id="KW-0444">Lipid biosynthesis</keyword>
<dbReference type="InterPro" id="IPR001882">
    <property type="entry name" value="Biotin_BS"/>
</dbReference>
<dbReference type="CDD" id="cd06850">
    <property type="entry name" value="biotinyl_domain"/>
    <property type="match status" value="1"/>
</dbReference>
<dbReference type="PROSITE" id="PS00188">
    <property type="entry name" value="BIOTIN"/>
    <property type="match status" value="1"/>
</dbReference>
<dbReference type="FunFam" id="2.40.50.100:FF:000003">
    <property type="entry name" value="Acetyl-CoA carboxylase biotin carboxyl carrier protein"/>
    <property type="match status" value="1"/>
</dbReference>
<dbReference type="GO" id="GO:0006633">
    <property type="term" value="P:fatty acid biosynthetic process"/>
    <property type="evidence" value="ECO:0007669"/>
    <property type="project" value="UniProtKB-KW"/>
</dbReference>
<dbReference type="GO" id="GO:0003989">
    <property type="term" value="F:acetyl-CoA carboxylase activity"/>
    <property type="evidence" value="ECO:0007669"/>
    <property type="project" value="InterPro"/>
</dbReference>
<comment type="caution">
    <text evidence="10">The sequence shown here is derived from an EMBL/GenBank/DDBJ whole genome shotgun (WGS) entry which is preliminary data.</text>
</comment>
<organism evidence="10 11">
    <name type="scientific">Actinomadura barringtoniae</name>
    <dbReference type="NCBI Taxonomy" id="1427535"/>
    <lineage>
        <taxon>Bacteria</taxon>
        <taxon>Bacillati</taxon>
        <taxon>Actinomycetota</taxon>
        <taxon>Actinomycetes</taxon>
        <taxon>Streptosporangiales</taxon>
        <taxon>Thermomonosporaceae</taxon>
        <taxon>Actinomadura</taxon>
    </lineage>
</organism>
<name>A0A939T0L4_9ACTN</name>
<proteinExistence type="predicted"/>
<evidence type="ECO:0000256" key="6">
    <source>
        <dbReference type="ARBA" id="ARBA00023160"/>
    </source>
</evidence>
<dbReference type="RefSeq" id="WP_208253181.1">
    <property type="nucleotide sequence ID" value="NZ_JAGEOJ010000001.1"/>
</dbReference>
<evidence type="ECO:0000256" key="2">
    <source>
        <dbReference type="ARBA" id="ARBA00017562"/>
    </source>
</evidence>
<comment type="function">
    <text evidence="8">This protein is a component of the acetyl coenzyme A carboxylase complex; first, biotin carboxylase catalyzes the carboxylation of the carrier protein and then the transcarboxylase transfers the carboxyl group to form malonyl-CoA.</text>
</comment>
<dbReference type="InterPro" id="IPR050709">
    <property type="entry name" value="Biotin_Carboxyl_Carrier/Decarb"/>
</dbReference>
<dbReference type="InterPro" id="IPR001249">
    <property type="entry name" value="AcCoA_biotinCC"/>
</dbReference>
<evidence type="ECO:0000313" key="10">
    <source>
        <dbReference type="EMBL" id="MBO2445566.1"/>
    </source>
</evidence>
<evidence type="ECO:0000256" key="1">
    <source>
        <dbReference type="ARBA" id="ARBA00005194"/>
    </source>
</evidence>
<dbReference type="NCBIfam" id="TIGR00531">
    <property type="entry name" value="BCCP"/>
    <property type="match status" value="1"/>
</dbReference>
<keyword evidence="4 8" id="KW-0276">Fatty acid metabolism</keyword>
<comment type="pathway">
    <text evidence="1 8">Lipid metabolism; fatty acid biosynthesis.</text>
</comment>
<dbReference type="Proteomes" id="UP000669179">
    <property type="component" value="Unassembled WGS sequence"/>
</dbReference>
<dbReference type="PRINTS" id="PR01071">
    <property type="entry name" value="ACOABIOTINCC"/>
</dbReference>
<protein>
    <recommendedName>
        <fullName evidence="2 8">Biotin carboxyl carrier protein of acetyl-CoA carboxylase</fullName>
    </recommendedName>
</protein>
<evidence type="ECO:0000256" key="7">
    <source>
        <dbReference type="ARBA" id="ARBA00023267"/>
    </source>
</evidence>
<evidence type="ECO:0000313" key="11">
    <source>
        <dbReference type="Proteomes" id="UP000669179"/>
    </source>
</evidence>
<keyword evidence="6 8" id="KW-0275">Fatty acid biosynthesis</keyword>
<dbReference type="Pfam" id="PF00364">
    <property type="entry name" value="Biotin_lipoyl"/>
    <property type="match status" value="1"/>
</dbReference>
<dbReference type="AlphaFoldDB" id="A0A939T0L4"/>
<dbReference type="SUPFAM" id="SSF51230">
    <property type="entry name" value="Single hybrid motif"/>
    <property type="match status" value="1"/>
</dbReference>
<keyword evidence="7 8" id="KW-0092">Biotin</keyword>
<dbReference type="Gene3D" id="2.40.50.100">
    <property type="match status" value="1"/>
</dbReference>
<evidence type="ECO:0000256" key="8">
    <source>
        <dbReference type="RuleBase" id="RU364072"/>
    </source>
</evidence>
<accession>A0A939T0L4</accession>
<evidence type="ECO:0000256" key="4">
    <source>
        <dbReference type="ARBA" id="ARBA00022832"/>
    </source>
</evidence>
<dbReference type="GO" id="GO:0009317">
    <property type="term" value="C:acetyl-CoA carboxylase complex"/>
    <property type="evidence" value="ECO:0007669"/>
    <property type="project" value="InterPro"/>
</dbReference>
<reference evidence="10" key="1">
    <citation type="submission" date="2021-03" db="EMBL/GenBank/DDBJ databases">
        <authorList>
            <person name="Kanchanasin P."/>
            <person name="Saeng-In P."/>
            <person name="Phongsopitanun W."/>
            <person name="Yuki M."/>
            <person name="Kudo T."/>
            <person name="Ohkuma M."/>
            <person name="Tanasupawat S."/>
        </authorList>
    </citation>
    <scope>NUCLEOTIDE SEQUENCE</scope>
    <source>
        <strain evidence="10">GKU 128</strain>
    </source>
</reference>
<evidence type="ECO:0000256" key="5">
    <source>
        <dbReference type="ARBA" id="ARBA00023098"/>
    </source>
</evidence>